<evidence type="ECO:0000256" key="6">
    <source>
        <dbReference type="ARBA" id="ARBA00022490"/>
    </source>
</evidence>
<dbReference type="Pfam" id="PF00307">
    <property type="entry name" value="CH"/>
    <property type="match status" value="1"/>
</dbReference>
<evidence type="ECO:0000256" key="5">
    <source>
        <dbReference type="ARBA" id="ARBA00022475"/>
    </source>
</evidence>
<keyword evidence="13" id="KW-0472">Membrane</keyword>
<keyword evidence="15" id="KW-0966">Cell projection</keyword>
<evidence type="ECO:0000259" key="21">
    <source>
        <dbReference type="PROSITE" id="PS51848"/>
    </source>
</evidence>
<dbReference type="GO" id="GO:0005886">
    <property type="term" value="C:plasma membrane"/>
    <property type="evidence" value="ECO:0007669"/>
    <property type="project" value="UniProtKB-SubCell"/>
</dbReference>
<dbReference type="GO" id="GO:0042995">
    <property type="term" value="C:cell projection"/>
    <property type="evidence" value="ECO:0007669"/>
    <property type="project" value="UniProtKB-SubCell"/>
</dbReference>
<evidence type="ECO:0000256" key="9">
    <source>
        <dbReference type="ARBA" id="ARBA00022753"/>
    </source>
</evidence>
<evidence type="ECO:0000259" key="19">
    <source>
        <dbReference type="PROSITE" id="PS50021"/>
    </source>
</evidence>
<evidence type="ECO:0000256" key="18">
    <source>
        <dbReference type="SAM" id="MobiDB-lite"/>
    </source>
</evidence>
<keyword evidence="12 17" id="KW-0175">Coiled coil</keyword>
<evidence type="ECO:0000256" key="12">
    <source>
        <dbReference type="ARBA" id="ARBA00023054"/>
    </source>
</evidence>
<feature type="region of interest" description="Disordered" evidence="18">
    <location>
        <begin position="468"/>
        <end position="494"/>
    </location>
</feature>
<feature type="compositionally biased region" description="Low complexity" evidence="18">
    <location>
        <begin position="484"/>
        <end position="494"/>
    </location>
</feature>
<dbReference type="FunFam" id="1.10.418.10:FF:000055">
    <property type="entry name" value="MICAL-like protein 2"/>
    <property type="match status" value="1"/>
</dbReference>
<dbReference type="SMART" id="SM00033">
    <property type="entry name" value="CH"/>
    <property type="match status" value="1"/>
</dbReference>
<dbReference type="InterPro" id="IPR001781">
    <property type="entry name" value="Znf_LIM"/>
</dbReference>
<keyword evidence="6" id="KW-0963">Cytoplasm</keyword>
<reference evidence="22 23" key="2">
    <citation type="journal article" date="2023" name="Mol. Biol. Evol.">
        <title>Genomics of Secondarily Temperate Adaptation in the Only Non-Antarctic Icefish.</title>
        <authorList>
            <person name="Rivera-Colon A.G."/>
            <person name="Rayamajhi N."/>
            <person name="Minhas B.F."/>
            <person name="Madrigal G."/>
            <person name="Bilyk K.T."/>
            <person name="Yoon V."/>
            <person name="Hune M."/>
            <person name="Gregory S."/>
            <person name="Cheng C.H.C."/>
            <person name="Catchen J.M."/>
        </authorList>
    </citation>
    <scope>NUCLEOTIDE SEQUENCE [LARGE SCALE GENOMIC DNA]</scope>
    <source>
        <strain evidence="22">JMC-PN-2008</strain>
    </source>
</reference>
<dbReference type="CDD" id="cd21253">
    <property type="entry name" value="CH_MICALL2"/>
    <property type="match status" value="1"/>
</dbReference>
<dbReference type="SUPFAM" id="SSF47576">
    <property type="entry name" value="Calponin-homology domain, CH-domain"/>
    <property type="match status" value="1"/>
</dbReference>
<keyword evidence="11 16" id="KW-0440">LIM domain</keyword>
<dbReference type="Gene3D" id="2.10.110.10">
    <property type="entry name" value="Cysteine Rich Protein"/>
    <property type="match status" value="1"/>
</dbReference>
<keyword evidence="10 16" id="KW-0862">Zinc</keyword>
<dbReference type="InterPro" id="IPR022735">
    <property type="entry name" value="bMERB_dom"/>
</dbReference>
<keyword evidence="9" id="KW-0967">Endosome</keyword>
<keyword evidence="8 16" id="KW-0479">Metal-binding</keyword>
<evidence type="ECO:0000256" key="1">
    <source>
        <dbReference type="ARBA" id="ARBA00004172"/>
    </source>
</evidence>
<evidence type="ECO:0000256" key="3">
    <source>
        <dbReference type="ARBA" id="ARBA00004245"/>
    </source>
</evidence>
<dbReference type="AlphaFoldDB" id="A0AAN7X797"/>
<evidence type="ECO:0000256" key="17">
    <source>
        <dbReference type="SAM" id="Coils"/>
    </source>
</evidence>
<feature type="region of interest" description="Disordered" evidence="18">
    <location>
        <begin position="514"/>
        <end position="586"/>
    </location>
</feature>
<dbReference type="Gene3D" id="1.10.418.10">
    <property type="entry name" value="Calponin-like domain"/>
    <property type="match status" value="1"/>
</dbReference>
<evidence type="ECO:0000256" key="13">
    <source>
        <dbReference type="ARBA" id="ARBA00023136"/>
    </source>
</evidence>
<evidence type="ECO:0000256" key="8">
    <source>
        <dbReference type="ARBA" id="ARBA00022723"/>
    </source>
</evidence>
<evidence type="ECO:0000256" key="15">
    <source>
        <dbReference type="ARBA" id="ARBA00023273"/>
    </source>
</evidence>
<feature type="region of interest" description="Disordered" evidence="18">
    <location>
        <begin position="241"/>
        <end position="277"/>
    </location>
</feature>
<dbReference type="GO" id="GO:0046872">
    <property type="term" value="F:metal ion binding"/>
    <property type="evidence" value="ECO:0007669"/>
    <property type="project" value="UniProtKB-KW"/>
</dbReference>
<keyword evidence="7" id="KW-0597">Phosphoprotein</keyword>
<dbReference type="GO" id="GO:0005856">
    <property type="term" value="C:cytoskeleton"/>
    <property type="evidence" value="ECO:0007669"/>
    <property type="project" value="UniProtKB-SubCell"/>
</dbReference>
<evidence type="ECO:0000256" key="2">
    <source>
        <dbReference type="ARBA" id="ARBA00004202"/>
    </source>
</evidence>
<feature type="region of interest" description="Disordered" evidence="18">
    <location>
        <begin position="740"/>
        <end position="764"/>
    </location>
</feature>
<organism evidence="22 23">
    <name type="scientific">Eleginops maclovinus</name>
    <name type="common">Patagonian blennie</name>
    <name type="synonym">Eleginus maclovinus</name>
    <dbReference type="NCBI Taxonomy" id="56733"/>
    <lineage>
        <taxon>Eukaryota</taxon>
        <taxon>Metazoa</taxon>
        <taxon>Chordata</taxon>
        <taxon>Craniata</taxon>
        <taxon>Vertebrata</taxon>
        <taxon>Euteleostomi</taxon>
        <taxon>Actinopterygii</taxon>
        <taxon>Neopterygii</taxon>
        <taxon>Teleostei</taxon>
        <taxon>Neoteleostei</taxon>
        <taxon>Acanthomorphata</taxon>
        <taxon>Eupercaria</taxon>
        <taxon>Perciformes</taxon>
        <taxon>Notothenioidei</taxon>
        <taxon>Eleginopidae</taxon>
        <taxon>Eleginops</taxon>
    </lineage>
</organism>
<dbReference type="InterPro" id="IPR001715">
    <property type="entry name" value="CH_dom"/>
</dbReference>
<feature type="coiled-coil region" evidence="17">
    <location>
        <begin position="592"/>
        <end position="626"/>
    </location>
</feature>
<evidence type="ECO:0008006" key="24">
    <source>
        <dbReference type="Google" id="ProtNLM"/>
    </source>
</evidence>
<feature type="domain" description="LIM zinc-binding" evidence="20">
    <location>
        <begin position="183"/>
        <end position="245"/>
    </location>
</feature>
<comment type="subcellular location">
    <subcellularLocation>
        <location evidence="2">Cell membrane</location>
        <topology evidence="2">Peripheral membrane protein</topology>
    </subcellularLocation>
    <subcellularLocation>
        <location evidence="4">Cell projection</location>
    </subcellularLocation>
    <subcellularLocation>
        <location evidence="3">Cytoplasm</location>
        <location evidence="3">Cytoskeleton</location>
    </subcellularLocation>
    <subcellularLocation>
        <location evidence="1">Recycling endosome</location>
    </subcellularLocation>
</comment>
<dbReference type="Pfam" id="PF12130">
    <property type="entry name" value="bMERB_dom"/>
    <property type="match status" value="1"/>
</dbReference>
<dbReference type="SMART" id="SM01203">
    <property type="entry name" value="DUF3585"/>
    <property type="match status" value="1"/>
</dbReference>
<dbReference type="SMART" id="SM00132">
    <property type="entry name" value="LIM"/>
    <property type="match status" value="1"/>
</dbReference>
<protein>
    <recommendedName>
        <fullName evidence="24">MICAL-like protein 2</fullName>
    </recommendedName>
</protein>
<evidence type="ECO:0000259" key="20">
    <source>
        <dbReference type="PROSITE" id="PS50023"/>
    </source>
</evidence>
<accession>A0AAN7X797</accession>
<dbReference type="EMBL" id="JAUZQC010000017">
    <property type="protein sequence ID" value="KAK5855892.1"/>
    <property type="molecule type" value="Genomic_DNA"/>
</dbReference>
<dbReference type="InterPro" id="IPR050540">
    <property type="entry name" value="F-actin_Monoox_Mical"/>
</dbReference>
<evidence type="ECO:0000256" key="11">
    <source>
        <dbReference type="ARBA" id="ARBA00023038"/>
    </source>
</evidence>
<dbReference type="PROSITE" id="PS00478">
    <property type="entry name" value="LIM_DOMAIN_1"/>
    <property type="match status" value="1"/>
</dbReference>
<feature type="domain" description="BMERB" evidence="21">
    <location>
        <begin position="581"/>
        <end position="733"/>
    </location>
</feature>
<comment type="caution">
    <text evidence="22">The sequence shown here is derived from an EMBL/GenBank/DDBJ whole genome shotgun (WGS) entry which is preliminary data.</text>
</comment>
<dbReference type="GO" id="GO:0055037">
    <property type="term" value="C:recycling endosome"/>
    <property type="evidence" value="ECO:0007669"/>
    <property type="project" value="UniProtKB-SubCell"/>
</dbReference>
<keyword evidence="5" id="KW-1003">Cell membrane</keyword>
<evidence type="ECO:0000256" key="4">
    <source>
        <dbReference type="ARBA" id="ARBA00004316"/>
    </source>
</evidence>
<name>A0AAN7X797_ELEMC</name>
<reference evidence="22 23" key="1">
    <citation type="journal article" date="2023" name="Genes (Basel)">
        <title>Chromosome-Level Genome Assembly and Circadian Gene Repertoire of the Patagonia Blennie Eleginops maclovinus-The Closest Ancestral Proxy of Antarctic Cryonotothenioids.</title>
        <authorList>
            <person name="Cheng C.C."/>
            <person name="Rivera-Colon A.G."/>
            <person name="Minhas B.F."/>
            <person name="Wilson L."/>
            <person name="Rayamajhi N."/>
            <person name="Vargas-Chacoff L."/>
            <person name="Catchen J.M."/>
        </authorList>
    </citation>
    <scope>NUCLEOTIDE SEQUENCE [LARGE SCALE GENOMIC DNA]</scope>
    <source>
        <strain evidence="22">JMC-PN-2008</strain>
    </source>
</reference>
<evidence type="ECO:0000256" key="16">
    <source>
        <dbReference type="PROSITE-ProRule" id="PRU00125"/>
    </source>
</evidence>
<evidence type="ECO:0000313" key="22">
    <source>
        <dbReference type="EMBL" id="KAK5855892.1"/>
    </source>
</evidence>
<proteinExistence type="predicted"/>
<evidence type="ECO:0000256" key="14">
    <source>
        <dbReference type="ARBA" id="ARBA00023212"/>
    </source>
</evidence>
<feature type="region of interest" description="Disordered" evidence="18">
    <location>
        <begin position="318"/>
        <end position="423"/>
    </location>
</feature>
<evidence type="ECO:0000256" key="7">
    <source>
        <dbReference type="ARBA" id="ARBA00022553"/>
    </source>
</evidence>
<dbReference type="PROSITE" id="PS50021">
    <property type="entry name" value="CH"/>
    <property type="match status" value="1"/>
</dbReference>
<dbReference type="SUPFAM" id="SSF57716">
    <property type="entry name" value="Glucocorticoid receptor-like (DNA-binding domain)"/>
    <property type="match status" value="1"/>
</dbReference>
<keyword evidence="23" id="KW-1185">Reference proteome</keyword>
<feature type="domain" description="Calponin-homology (CH)" evidence="19">
    <location>
        <begin position="1"/>
        <end position="107"/>
    </location>
</feature>
<sequence>MAAIKALEQWCKLQCDGYRDVAITNMTTSFKNGMAFCALIHKYRPDLIDYDSLKEEDVFENNRLAFQVAEEKLGIPALLDAEDMVALRIPDRLSILTYVSQYYNYFKGRPSMGGVKRPAEGSKEEPSEKKNLPVVAKTFVSKTATQNRLPSTLTAQTSPKLARATAQKPVLAENANKNGTLTSKCVACKYHVHLVQRHFVDGKLYHRSCFKCGECSNVLHAGGYKPGKNPDTFICNAHQNSCKPPSSEVGIKNRPTGSAGRLNSASQTQPAPRPSSLLSAPLNIVLKPVVSPAPPSQSWTASAHRTQTARQRFFQAAVPVTEASAGNRKPTEPSGVSGRPKVPPTTDDEKNRGRTNIGKKLAEENCNNNNKRPFTIRSAERRFGEEPSPADGPGLRKDKCSQDPAGNRAGQPTTSQTNKKEPPCLKAIHKDNTKPTTVHTIAKDPVWGQMRLKPVKMELASKDAEAFTEQHKPGSLSTACSNVPSSTTRPPSAPTLALPPVTLALFDPAHFREVSPQKPQLASGNLDLKNATPSPVKSPPRRLAVESFSSPTTAPANHSNLPGAKKGKYLSPTNASRTEMRSPSVKSYHIPVEQIEKDLNDVERNLARLEKEGVELEKNLRSCEEEGDGDILMDPLMVDWFNLIRKKQMYIRKESELVYLARTQELEQQQPDVEGELRRLLETPDHLKSREEQQREKKLMQRLVEIVDGRNAIVEGLDEDRLREVEEDQQLNEMMQNLRVKKAKNKRKSSISKLFRRRSKRQVE</sequence>
<dbReference type="PANTHER" id="PTHR23167:SF87">
    <property type="entry name" value="MICAL-LIKE PROTEIN 2"/>
    <property type="match status" value="1"/>
</dbReference>
<gene>
    <name evidence="22" type="ORF">PBY51_007528</name>
</gene>
<evidence type="ECO:0000256" key="10">
    <source>
        <dbReference type="ARBA" id="ARBA00022833"/>
    </source>
</evidence>
<dbReference type="InterPro" id="IPR036872">
    <property type="entry name" value="CH_dom_sf"/>
</dbReference>
<evidence type="ECO:0000313" key="23">
    <source>
        <dbReference type="Proteomes" id="UP001346869"/>
    </source>
</evidence>
<dbReference type="PROSITE" id="PS50023">
    <property type="entry name" value="LIM_DOMAIN_2"/>
    <property type="match status" value="1"/>
</dbReference>
<dbReference type="PROSITE" id="PS51848">
    <property type="entry name" value="BMERB"/>
    <property type="match status" value="1"/>
</dbReference>
<dbReference type="PANTHER" id="PTHR23167">
    <property type="entry name" value="CALPONIN HOMOLOGY DOMAIN-CONTAINING PROTEIN DDB_G0272472-RELATED"/>
    <property type="match status" value="1"/>
</dbReference>
<keyword evidence="14" id="KW-0206">Cytoskeleton</keyword>
<dbReference type="Proteomes" id="UP001346869">
    <property type="component" value="Unassembled WGS sequence"/>
</dbReference>
<feature type="compositionally biased region" description="Polar residues" evidence="18">
    <location>
        <begin position="547"/>
        <end position="560"/>
    </location>
</feature>